<organism evidence="7 8">
    <name type="scientific">Meganyctiphanes norvegica</name>
    <name type="common">Northern krill</name>
    <name type="synonym">Thysanopoda norvegica</name>
    <dbReference type="NCBI Taxonomy" id="48144"/>
    <lineage>
        <taxon>Eukaryota</taxon>
        <taxon>Metazoa</taxon>
        <taxon>Ecdysozoa</taxon>
        <taxon>Arthropoda</taxon>
        <taxon>Crustacea</taxon>
        <taxon>Multicrustacea</taxon>
        <taxon>Malacostraca</taxon>
        <taxon>Eumalacostraca</taxon>
        <taxon>Eucarida</taxon>
        <taxon>Euphausiacea</taxon>
        <taxon>Euphausiidae</taxon>
        <taxon>Meganyctiphanes</taxon>
    </lineage>
</organism>
<proteinExistence type="predicted"/>
<keyword evidence="3" id="KW-0539">Nucleus</keyword>
<name>A0AAV2QXW0_MEGNR</name>
<evidence type="ECO:0000259" key="6">
    <source>
        <dbReference type="PROSITE" id="PS51467"/>
    </source>
</evidence>
<evidence type="ECO:0000313" key="8">
    <source>
        <dbReference type="Proteomes" id="UP001497623"/>
    </source>
</evidence>
<feature type="compositionally biased region" description="Low complexity" evidence="4">
    <location>
        <begin position="106"/>
        <end position="129"/>
    </location>
</feature>
<feature type="compositionally biased region" description="Polar residues" evidence="4">
    <location>
        <begin position="142"/>
        <end position="155"/>
    </location>
</feature>
<evidence type="ECO:0000256" key="1">
    <source>
        <dbReference type="ARBA" id="ARBA00004123"/>
    </source>
</evidence>
<keyword evidence="5" id="KW-0812">Transmembrane</keyword>
<feature type="region of interest" description="Disordered" evidence="4">
    <location>
        <begin position="1"/>
        <end position="155"/>
    </location>
</feature>
<evidence type="ECO:0000256" key="5">
    <source>
        <dbReference type="SAM" id="Phobius"/>
    </source>
</evidence>
<dbReference type="GO" id="GO:0031297">
    <property type="term" value="P:replication fork processing"/>
    <property type="evidence" value="ECO:0007669"/>
    <property type="project" value="TreeGrafter"/>
</dbReference>
<feature type="compositionally biased region" description="Low complexity" evidence="4">
    <location>
        <begin position="74"/>
        <end position="90"/>
    </location>
</feature>
<dbReference type="GO" id="GO:0043596">
    <property type="term" value="C:nuclear replication fork"/>
    <property type="evidence" value="ECO:0007669"/>
    <property type="project" value="TreeGrafter"/>
</dbReference>
<dbReference type="PANTHER" id="PTHR45766:SF6">
    <property type="entry name" value="SWI_SNF-RELATED MATRIX-ASSOCIATED ACTIN-DEPENDENT REGULATOR OF CHROMATIN SUBFAMILY A-LIKE PROTEIN 1"/>
    <property type="match status" value="1"/>
</dbReference>
<gene>
    <name evidence="7" type="ORF">MNOR_LOCUS18444</name>
</gene>
<dbReference type="GO" id="GO:0006281">
    <property type="term" value="P:DNA repair"/>
    <property type="evidence" value="ECO:0007669"/>
    <property type="project" value="TreeGrafter"/>
</dbReference>
<dbReference type="PROSITE" id="PS51467">
    <property type="entry name" value="HARP"/>
    <property type="match status" value="1"/>
</dbReference>
<keyword evidence="2" id="KW-0378">Hydrolase</keyword>
<feature type="compositionally biased region" description="Low complexity" evidence="4">
    <location>
        <begin position="31"/>
        <end position="60"/>
    </location>
</feature>
<feature type="transmembrane region" description="Helical" evidence="5">
    <location>
        <begin position="382"/>
        <end position="403"/>
    </location>
</feature>
<reference evidence="7 8" key="1">
    <citation type="submission" date="2024-05" db="EMBL/GenBank/DDBJ databases">
        <authorList>
            <person name="Wallberg A."/>
        </authorList>
    </citation>
    <scope>NUCLEOTIDE SEQUENCE [LARGE SCALE GENOMIC DNA]</scope>
</reference>
<dbReference type="EMBL" id="CAXKWB010013193">
    <property type="protein sequence ID" value="CAL4106928.1"/>
    <property type="molecule type" value="Genomic_DNA"/>
</dbReference>
<dbReference type="AlphaFoldDB" id="A0AAV2QXW0"/>
<comment type="subcellular location">
    <subcellularLocation>
        <location evidence="1">Nucleus</location>
    </subcellularLocation>
</comment>
<feature type="transmembrane region" description="Helical" evidence="5">
    <location>
        <begin position="328"/>
        <end position="361"/>
    </location>
</feature>
<feature type="domain" description="HARP" evidence="6">
    <location>
        <begin position="174"/>
        <end position="251"/>
    </location>
</feature>
<keyword evidence="5" id="KW-1133">Transmembrane helix</keyword>
<keyword evidence="5" id="KW-0472">Membrane</keyword>
<evidence type="ECO:0000256" key="3">
    <source>
        <dbReference type="ARBA" id="ARBA00023242"/>
    </source>
</evidence>
<dbReference type="InterPro" id="IPR010003">
    <property type="entry name" value="HARP_dom"/>
</dbReference>
<dbReference type="Pfam" id="PF07443">
    <property type="entry name" value="HARP"/>
    <property type="match status" value="1"/>
</dbReference>
<accession>A0AAV2QXW0</accession>
<feature type="compositionally biased region" description="Basic and acidic residues" evidence="4">
    <location>
        <begin position="1"/>
        <end position="23"/>
    </location>
</feature>
<protein>
    <recommendedName>
        <fullName evidence="6">HARP domain-containing protein</fullName>
    </recommendedName>
</protein>
<dbReference type="GO" id="GO:0016787">
    <property type="term" value="F:hydrolase activity"/>
    <property type="evidence" value="ECO:0007669"/>
    <property type="project" value="UniProtKB-KW"/>
</dbReference>
<evidence type="ECO:0000256" key="4">
    <source>
        <dbReference type="SAM" id="MobiDB-lite"/>
    </source>
</evidence>
<evidence type="ECO:0000313" key="7">
    <source>
        <dbReference type="EMBL" id="CAL4106928.1"/>
    </source>
</evidence>
<keyword evidence="8" id="KW-1185">Reference proteome</keyword>
<dbReference type="Proteomes" id="UP001497623">
    <property type="component" value="Unassembled WGS sequence"/>
</dbReference>
<feature type="non-terminal residue" evidence="7">
    <location>
        <position position="438"/>
    </location>
</feature>
<sequence>MGLTDEQRRRMEENRKKALERRNQQQKPGFGSNASSGNAVNNNSFKPNSNSGGQSSFTSSVQPKTSNFYGGSSGSNSGTKPGFSGTSSGFNSGGSNSGIKPANSWSSFNSGQKSGNSNSFGNNKSSGFKPDLKWNPGHWNPGNKSNSAHNNDYSHNMNLKPDGKTNLFDKNDTQKKAVFGKTVNGHFRLLSKERFVVEMGFHQGAIDVFKTMESKVYDATTRKWNFLLSDHDNLAKALLPMKPEVTVAPLPLSVRKVLQDASQYPPLGSIDISSLDPKLLDSLMPFQHDGVCLFCLKRGKQNLCTDYMMELMINIISMFVYYRHTSWLLSMCIIFVYSLCVISVLIWLLPSVYSLVVYYLVTSKKSFECQLFNAYHIIIVNYEVFYAIDVVILPIGLATALYAPRSFSENLKIQYYTVMYITKRMLLSHRPTRLGREI</sequence>
<comment type="caution">
    <text evidence="7">The sequence shown here is derived from an EMBL/GenBank/DDBJ whole genome shotgun (WGS) entry which is preliminary data.</text>
</comment>
<evidence type="ECO:0000256" key="2">
    <source>
        <dbReference type="ARBA" id="ARBA00022801"/>
    </source>
</evidence>
<dbReference type="PANTHER" id="PTHR45766">
    <property type="entry name" value="DNA ANNEALING HELICASE AND ENDONUCLEASE ZRANB3 FAMILY MEMBER"/>
    <property type="match status" value="1"/>
</dbReference>